<keyword evidence="2" id="KW-1185">Reference proteome</keyword>
<organism evidence="1 2">
    <name type="scientific">Rhododendron molle</name>
    <name type="common">Chinese azalea</name>
    <name type="synonym">Azalea mollis</name>
    <dbReference type="NCBI Taxonomy" id="49168"/>
    <lineage>
        <taxon>Eukaryota</taxon>
        <taxon>Viridiplantae</taxon>
        <taxon>Streptophyta</taxon>
        <taxon>Embryophyta</taxon>
        <taxon>Tracheophyta</taxon>
        <taxon>Spermatophyta</taxon>
        <taxon>Magnoliopsida</taxon>
        <taxon>eudicotyledons</taxon>
        <taxon>Gunneridae</taxon>
        <taxon>Pentapetalae</taxon>
        <taxon>asterids</taxon>
        <taxon>Ericales</taxon>
        <taxon>Ericaceae</taxon>
        <taxon>Ericoideae</taxon>
        <taxon>Rhodoreae</taxon>
        <taxon>Rhododendron</taxon>
    </lineage>
</organism>
<name>A0ACC0LF72_RHOML</name>
<comment type="caution">
    <text evidence="1">The sequence shown here is derived from an EMBL/GenBank/DDBJ whole genome shotgun (WGS) entry which is preliminary data.</text>
</comment>
<evidence type="ECO:0000313" key="1">
    <source>
        <dbReference type="EMBL" id="KAI8527270.1"/>
    </source>
</evidence>
<protein>
    <submittedName>
        <fullName evidence="1">Uncharacterized protein</fullName>
    </submittedName>
</protein>
<reference evidence="1" key="1">
    <citation type="submission" date="2022-02" db="EMBL/GenBank/DDBJ databases">
        <title>Plant Genome Project.</title>
        <authorList>
            <person name="Zhang R.-G."/>
        </authorList>
    </citation>
    <scope>NUCLEOTIDE SEQUENCE</scope>
    <source>
        <strain evidence="1">AT1</strain>
    </source>
</reference>
<accession>A0ACC0LF72</accession>
<evidence type="ECO:0000313" key="2">
    <source>
        <dbReference type="Proteomes" id="UP001062846"/>
    </source>
</evidence>
<sequence length="567" mass="62754">MTFKYHISLTLFSLLLSVFSLLTQSQTAPLPLYAVGPGGNGGGRWSVLQKSIGVSAMHMQLLRNNKVVIFDRTDFGTSNLSLPTGKSCRRNDAVLKLDCSAHSVLYDVASNTFRPLTVQTDVWCSSGAVHPDGTLVQTGGYNSGDRKIRLFTPSTTTYATVDGGGGDDSDWVELPADLKVRRWYATNHILPDGRVIVVGGRKQFNYEFFPQNTPPEIFSLPFLNSTSDRFEENNLYPFLHLLPDGTLFIFANRRSISFDFMKNRVVREFPAIPGEKRNYPSTGSSVLLPLRGREAEVMICGGAPNFAFYKSEKLRIFVEGSRTCGRLRVSDFDPKWVMERMPMSRVMSDMILLPTGDVLIINGASNGTAGWEDAVGPVLNPILYYPTQPDPSKRFRVMNPSAIPRLYHSSAILLPDGRILVGGSNPHVKYNFTAFYPTELSLEAFSPPYVGPEYSYLRPTIVSVEAMDNAILYGRKFSIKFAVACHPLYPEIAVALIAPSFATHSFGMNQRLVYLDVVGGVQQVTAFGYKVNVVAPPTKNVAPPGYYMLFVVHGGIPGECAWIKIDY</sequence>
<proteinExistence type="predicted"/>
<dbReference type="EMBL" id="CM046399">
    <property type="protein sequence ID" value="KAI8527270.1"/>
    <property type="molecule type" value="Genomic_DNA"/>
</dbReference>
<dbReference type="Proteomes" id="UP001062846">
    <property type="component" value="Chromosome 12"/>
</dbReference>
<gene>
    <name evidence="1" type="ORF">RHMOL_Rhmol12G0062700</name>
</gene>